<dbReference type="EC" id="4.2.1.134" evidence="4 14"/>
<evidence type="ECO:0000256" key="6">
    <source>
        <dbReference type="ARBA" id="ARBA00022692"/>
    </source>
</evidence>
<evidence type="ECO:0000256" key="2">
    <source>
        <dbReference type="ARBA" id="ARBA00005194"/>
    </source>
</evidence>
<gene>
    <name evidence="15" type="ORF">EJB05_31575</name>
</gene>
<comment type="pathway">
    <text evidence="2 14">Lipid metabolism; fatty acid biosynthesis.</text>
</comment>
<evidence type="ECO:0000313" key="15">
    <source>
        <dbReference type="EMBL" id="TVU21904.1"/>
    </source>
</evidence>
<keyword evidence="10 14" id="KW-0472">Membrane</keyword>
<dbReference type="GO" id="GO:0030497">
    <property type="term" value="P:fatty acid elongation"/>
    <property type="evidence" value="ECO:0007669"/>
    <property type="project" value="TreeGrafter"/>
</dbReference>
<comment type="subcellular location">
    <subcellularLocation>
        <location evidence="14">Endoplasmic reticulum membrane</location>
        <topology evidence="14">Multi-pass membrane protein</topology>
    </subcellularLocation>
    <subcellularLocation>
        <location evidence="1">Membrane</location>
        <topology evidence="1">Multi-pass membrane protein</topology>
    </subcellularLocation>
</comment>
<evidence type="ECO:0000256" key="14">
    <source>
        <dbReference type="RuleBase" id="RU363109"/>
    </source>
</evidence>
<dbReference type="PANTHER" id="PTHR11035">
    <property type="entry name" value="VERY-LONG-CHAIN (3R)-3-HYDROXYACYL-COA DEHYDRATASE"/>
    <property type="match status" value="1"/>
</dbReference>
<dbReference type="GO" id="GO:0042761">
    <property type="term" value="P:very long-chain fatty acid biosynthetic process"/>
    <property type="evidence" value="ECO:0007669"/>
    <property type="project" value="TreeGrafter"/>
</dbReference>
<evidence type="ECO:0000256" key="3">
    <source>
        <dbReference type="ARBA" id="ARBA00007811"/>
    </source>
</evidence>
<feature type="transmembrane region" description="Helical" evidence="14">
    <location>
        <begin position="15"/>
        <end position="31"/>
    </location>
</feature>
<evidence type="ECO:0000256" key="12">
    <source>
        <dbReference type="ARBA" id="ARBA00023239"/>
    </source>
</evidence>
<comment type="catalytic activity">
    <reaction evidence="13 14">
        <text>a very-long-chain (3R)-3-hydroxyacyl-CoA = a very-long-chain (2E)-enoyl-CoA + H2O</text>
        <dbReference type="Rhea" id="RHEA:45812"/>
        <dbReference type="ChEBI" id="CHEBI:15377"/>
        <dbReference type="ChEBI" id="CHEBI:83728"/>
        <dbReference type="ChEBI" id="CHEBI:85440"/>
        <dbReference type="EC" id="4.2.1.134"/>
    </reaction>
</comment>
<dbReference type="Proteomes" id="UP000324897">
    <property type="component" value="Unassembled WGS sequence"/>
</dbReference>
<dbReference type="EMBL" id="RWGY01000026">
    <property type="protein sequence ID" value="TVU21904.1"/>
    <property type="molecule type" value="Genomic_DNA"/>
</dbReference>
<evidence type="ECO:0000256" key="4">
    <source>
        <dbReference type="ARBA" id="ARBA00013122"/>
    </source>
</evidence>
<evidence type="ECO:0000256" key="10">
    <source>
        <dbReference type="ARBA" id="ARBA00023136"/>
    </source>
</evidence>
<evidence type="ECO:0000256" key="9">
    <source>
        <dbReference type="ARBA" id="ARBA00023098"/>
    </source>
</evidence>
<evidence type="ECO:0000256" key="1">
    <source>
        <dbReference type="ARBA" id="ARBA00004141"/>
    </source>
</evidence>
<keyword evidence="7 14" id="KW-0276">Fatty acid metabolism</keyword>
<comment type="caution">
    <text evidence="15">The sequence shown here is derived from an EMBL/GenBank/DDBJ whole genome shotgun (WGS) entry which is preliminary data.</text>
</comment>
<feature type="non-terminal residue" evidence="15">
    <location>
        <position position="1"/>
    </location>
</feature>
<keyword evidence="8 14" id="KW-1133">Transmembrane helix</keyword>
<keyword evidence="9 14" id="KW-0443">Lipid metabolism</keyword>
<organism evidence="15 16">
    <name type="scientific">Eragrostis curvula</name>
    <name type="common">weeping love grass</name>
    <dbReference type="NCBI Taxonomy" id="38414"/>
    <lineage>
        <taxon>Eukaryota</taxon>
        <taxon>Viridiplantae</taxon>
        <taxon>Streptophyta</taxon>
        <taxon>Embryophyta</taxon>
        <taxon>Tracheophyta</taxon>
        <taxon>Spermatophyta</taxon>
        <taxon>Magnoliopsida</taxon>
        <taxon>Liliopsida</taxon>
        <taxon>Poales</taxon>
        <taxon>Poaceae</taxon>
        <taxon>PACMAD clade</taxon>
        <taxon>Chloridoideae</taxon>
        <taxon>Eragrostideae</taxon>
        <taxon>Eragrostidinae</taxon>
        <taxon>Eragrostis</taxon>
    </lineage>
</organism>
<dbReference type="UniPathway" id="UPA00094"/>
<feature type="transmembrane region" description="Helical" evidence="14">
    <location>
        <begin position="43"/>
        <end position="62"/>
    </location>
</feature>
<dbReference type="GO" id="GO:0102158">
    <property type="term" value="F:very-long-chain (3R)-3-hydroxyacyl-CoA dehydratase activity"/>
    <property type="evidence" value="ECO:0007669"/>
    <property type="project" value="UniProtKB-EC"/>
</dbReference>
<feature type="transmembrane region" description="Helical" evidence="14">
    <location>
        <begin position="173"/>
        <end position="193"/>
    </location>
</feature>
<keyword evidence="6 14" id="KW-0812">Transmembrane</keyword>
<comment type="similarity">
    <text evidence="3 14">Belongs to the very long-chain fatty acids dehydratase HACD family.</text>
</comment>
<evidence type="ECO:0000313" key="16">
    <source>
        <dbReference type="Proteomes" id="UP000324897"/>
    </source>
</evidence>
<dbReference type="GO" id="GO:0030148">
    <property type="term" value="P:sphingolipid biosynthetic process"/>
    <property type="evidence" value="ECO:0007669"/>
    <property type="project" value="TreeGrafter"/>
</dbReference>
<dbReference type="InterPro" id="IPR007482">
    <property type="entry name" value="Tyr_Pase-like_PTPLA"/>
</dbReference>
<dbReference type="PANTHER" id="PTHR11035:SF3">
    <property type="entry name" value="VERY-LONG-CHAIN (3R)-3-HYDROXYACYL-COA DEHYDRATASE"/>
    <property type="match status" value="1"/>
</dbReference>
<keyword evidence="5 14" id="KW-0444">Lipid biosynthesis</keyword>
<keyword evidence="16" id="KW-1185">Reference proteome</keyword>
<evidence type="ECO:0000256" key="7">
    <source>
        <dbReference type="ARBA" id="ARBA00022832"/>
    </source>
</evidence>
<evidence type="ECO:0000256" key="8">
    <source>
        <dbReference type="ARBA" id="ARBA00022989"/>
    </source>
</evidence>
<dbReference type="Pfam" id="PF04387">
    <property type="entry name" value="PTPLA"/>
    <property type="match status" value="1"/>
</dbReference>
<keyword evidence="12 14" id="KW-0456">Lyase</keyword>
<dbReference type="AlphaFoldDB" id="A0A5J9UEQ8"/>
<feature type="transmembrane region" description="Helical" evidence="14">
    <location>
        <begin position="93"/>
        <end position="112"/>
    </location>
</feature>
<name>A0A5J9UEQ8_9POAL</name>
<sequence>MEFASLMVGLSRDDGWAQVLYNAILALLGSGHQTVYAAVEQPLLFMQTAAFMEILHAILGFVKSPISAIFPQISARLIFTWGVMWIPETHSHLPVTSLILCWSITDIIRYSFFGLKEAFGDVPYWLLWLRYSSFMVFMPISVVSEVGLIYAALPYMKASKEYCFRIPQKYAYILLSILFIPAIRSNKALLFHFDDTQDFRTCFVICSVSGRRHCQRQNWSNIGTLLLSVASRMVVPKE</sequence>
<proteinExistence type="inferred from homology"/>
<reference evidence="15 16" key="1">
    <citation type="journal article" date="2019" name="Sci. Rep.">
        <title>A high-quality genome of Eragrostis curvula grass provides insights into Poaceae evolution and supports new strategies to enhance forage quality.</title>
        <authorList>
            <person name="Carballo J."/>
            <person name="Santos B.A.C.M."/>
            <person name="Zappacosta D."/>
            <person name="Garbus I."/>
            <person name="Selva J.P."/>
            <person name="Gallo C.A."/>
            <person name="Diaz A."/>
            <person name="Albertini E."/>
            <person name="Caccamo M."/>
            <person name="Echenique V."/>
        </authorList>
    </citation>
    <scope>NUCLEOTIDE SEQUENCE [LARGE SCALE GENOMIC DNA]</scope>
    <source>
        <strain evidence="16">cv. Victoria</strain>
        <tissue evidence="15">Leaf</tissue>
    </source>
</reference>
<comment type="function">
    <text evidence="14">Catalyzes the third of the four reactions of the long-chain fatty acids elongation cycle. This endoplasmic reticulum-bound enzymatic process, allows the addition of two carbons to the chain of long- and very long-chain fatty acids/VLCFAs per cycle. This enzyme catalyzes the dehydration of the 3-hydroxyacyl-CoA intermediate into trans-2,3-enoyl-CoA, within each cycle of fatty acid elongation. Thereby, it participates to the production of VLCFAs of different chain lengths that are involved in multiple biological processes as precursors of membrane lipids and lipid mediators.</text>
</comment>
<protein>
    <recommendedName>
        <fullName evidence="4 14">Very-long-chain (3R)-3-hydroxyacyl-CoA dehydratase</fullName>
        <ecNumber evidence="4 14">4.2.1.134</ecNumber>
    </recommendedName>
</protein>
<keyword evidence="14" id="KW-0256">Endoplasmic reticulum</keyword>
<accession>A0A5J9UEQ8</accession>
<evidence type="ECO:0000256" key="5">
    <source>
        <dbReference type="ARBA" id="ARBA00022516"/>
    </source>
</evidence>
<keyword evidence="11 14" id="KW-0275">Fatty acid biosynthesis</keyword>
<evidence type="ECO:0000256" key="11">
    <source>
        <dbReference type="ARBA" id="ARBA00023160"/>
    </source>
</evidence>
<dbReference type="Gramene" id="TVU21904">
    <property type="protein sequence ID" value="TVU21904"/>
    <property type="gene ID" value="EJB05_31575"/>
</dbReference>
<feature type="transmembrane region" description="Helical" evidence="14">
    <location>
        <begin position="132"/>
        <end position="153"/>
    </location>
</feature>
<dbReference type="OrthoDB" id="46988at2759"/>
<dbReference type="GO" id="GO:0005789">
    <property type="term" value="C:endoplasmic reticulum membrane"/>
    <property type="evidence" value="ECO:0007669"/>
    <property type="project" value="UniProtKB-SubCell"/>
</dbReference>
<evidence type="ECO:0000256" key="13">
    <source>
        <dbReference type="ARBA" id="ARBA00036671"/>
    </source>
</evidence>